<reference evidence="3" key="1">
    <citation type="submission" date="2014-01" db="EMBL/GenBank/DDBJ databases">
        <title>The Genome Sequence of Anopheles melas CM1001059_A (V2).</title>
        <authorList>
            <consortium name="The Broad Institute Genomics Platform"/>
            <person name="Neafsey D.E."/>
            <person name="Besansky N."/>
            <person name="Howell P."/>
            <person name="Walton C."/>
            <person name="Young S.K."/>
            <person name="Zeng Q."/>
            <person name="Gargeya S."/>
            <person name="Fitzgerald M."/>
            <person name="Haas B."/>
            <person name="Abouelleil A."/>
            <person name="Allen A.W."/>
            <person name="Alvarado L."/>
            <person name="Arachchi H.M."/>
            <person name="Berlin A.M."/>
            <person name="Chapman S.B."/>
            <person name="Gainer-Dewar J."/>
            <person name="Goldberg J."/>
            <person name="Griggs A."/>
            <person name="Gujja S."/>
            <person name="Hansen M."/>
            <person name="Howarth C."/>
            <person name="Imamovic A."/>
            <person name="Ireland A."/>
            <person name="Larimer J."/>
            <person name="McCowan C."/>
            <person name="Murphy C."/>
            <person name="Pearson M."/>
            <person name="Poon T.W."/>
            <person name="Priest M."/>
            <person name="Roberts A."/>
            <person name="Saif S."/>
            <person name="Shea T."/>
            <person name="Sisk P."/>
            <person name="Sykes S."/>
            <person name="Wortman J."/>
            <person name="Nusbaum C."/>
            <person name="Birren B."/>
        </authorList>
    </citation>
    <scope>NUCLEOTIDE SEQUENCE [LARGE SCALE GENOMIC DNA]</scope>
    <source>
        <strain evidence="3">CM1001059</strain>
    </source>
</reference>
<accession>A0A182UCJ4</accession>
<dbReference type="EnsemblMetazoa" id="AMEC017927-RA">
    <property type="protein sequence ID" value="AMEC017927-PA"/>
    <property type="gene ID" value="AMEC017927"/>
</dbReference>
<evidence type="ECO:0000256" key="1">
    <source>
        <dbReference type="SAM" id="MobiDB-lite"/>
    </source>
</evidence>
<proteinExistence type="predicted"/>
<organism evidence="2 3">
    <name type="scientific">Anopheles melas</name>
    <dbReference type="NCBI Taxonomy" id="34690"/>
    <lineage>
        <taxon>Eukaryota</taxon>
        <taxon>Metazoa</taxon>
        <taxon>Ecdysozoa</taxon>
        <taxon>Arthropoda</taxon>
        <taxon>Hexapoda</taxon>
        <taxon>Insecta</taxon>
        <taxon>Pterygota</taxon>
        <taxon>Neoptera</taxon>
        <taxon>Endopterygota</taxon>
        <taxon>Diptera</taxon>
        <taxon>Nematocera</taxon>
        <taxon>Culicoidea</taxon>
        <taxon>Culicidae</taxon>
        <taxon>Anophelinae</taxon>
        <taxon>Anopheles</taxon>
    </lineage>
</organism>
<evidence type="ECO:0000313" key="2">
    <source>
        <dbReference type="EnsemblMetazoa" id="AMEC017927-PA"/>
    </source>
</evidence>
<protein>
    <submittedName>
        <fullName evidence="2">Uncharacterized protein</fullName>
    </submittedName>
</protein>
<evidence type="ECO:0000313" key="3">
    <source>
        <dbReference type="Proteomes" id="UP000075902"/>
    </source>
</evidence>
<reference evidence="2" key="2">
    <citation type="submission" date="2020-05" db="UniProtKB">
        <authorList>
            <consortium name="EnsemblMetazoa"/>
        </authorList>
    </citation>
    <scope>IDENTIFICATION</scope>
    <source>
        <strain evidence="2">CM1001059</strain>
    </source>
</reference>
<keyword evidence="3" id="KW-1185">Reference proteome</keyword>
<dbReference type="STRING" id="34690.A0A182UCJ4"/>
<feature type="region of interest" description="Disordered" evidence="1">
    <location>
        <begin position="1"/>
        <end position="32"/>
    </location>
</feature>
<dbReference type="AlphaFoldDB" id="A0A182UCJ4"/>
<dbReference type="VEuPathDB" id="VectorBase:AMEC017927"/>
<name>A0A182UCJ4_9DIPT</name>
<sequence>MSNNRSRLVTGGGSVLKASPTPLVTASATKSGPWLKRKLATPTNSKMHAKPSLLRELNSLAAGVNRTETAKLSVAKFSPGKVPVVKVYDSKASGSVAQKRRSCRKSQGKRRSTSVVTISSAESTILQESVCYEKIENYFENKVPNRSSEKKKHRTRLHQQRMVEPIKPLPSDTSLMEGEGNVEPMPQLAPMLPPVPMSFSHSPAAAGSLSILARSPGVTNSTSISNTIRDGSRRLKPAAKNCPINCC</sequence>
<dbReference type="Proteomes" id="UP000075902">
    <property type="component" value="Unassembled WGS sequence"/>
</dbReference>